<reference evidence="2" key="1">
    <citation type="submission" date="2021-07" db="EMBL/GenBank/DDBJ databases">
        <authorList>
            <person name="Durling M."/>
        </authorList>
    </citation>
    <scope>NUCLEOTIDE SEQUENCE</scope>
</reference>
<accession>A0A9N9LZP5</accession>
<feature type="region of interest" description="Disordered" evidence="1">
    <location>
        <begin position="78"/>
        <end position="110"/>
    </location>
</feature>
<dbReference type="AlphaFoldDB" id="A0A9N9LZP5"/>
<keyword evidence="3" id="KW-1185">Reference proteome</keyword>
<protein>
    <submittedName>
        <fullName evidence="2">Uncharacterized protein</fullName>
    </submittedName>
</protein>
<evidence type="ECO:0000313" key="3">
    <source>
        <dbReference type="Proteomes" id="UP000701801"/>
    </source>
</evidence>
<organism evidence="2 3">
    <name type="scientific">Hymenoscyphus albidus</name>
    <dbReference type="NCBI Taxonomy" id="595503"/>
    <lineage>
        <taxon>Eukaryota</taxon>
        <taxon>Fungi</taxon>
        <taxon>Dikarya</taxon>
        <taxon>Ascomycota</taxon>
        <taxon>Pezizomycotina</taxon>
        <taxon>Leotiomycetes</taxon>
        <taxon>Helotiales</taxon>
        <taxon>Helotiaceae</taxon>
        <taxon>Hymenoscyphus</taxon>
    </lineage>
</organism>
<proteinExistence type="predicted"/>
<comment type="caution">
    <text evidence="2">The sequence shown here is derived from an EMBL/GenBank/DDBJ whole genome shotgun (WGS) entry which is preliminary data.</text>
</comment>
<feature type="region of interest" description="Disordered" evidence="1">
    <location>
        <begin position="1"/>
        <end position="30"/>
    </location>
</feature>
<gene>
    <name evidence="2" type="ORF">HYALB_00002975</name>
</gene>
<evidence type="ECO:0000313" key="2">
    <source>
        <dbReference type="EMBL" id="CAG8984034.1"/>
    </source>
</evidence>
<dbReference type="OrthoDB" id="10369246at2759"/>
<sequence>MALTIEPIHDPSPDNPGNPDISPLTQMREEKAKAHFEYQKLLRQRNSCLQCQVKGLRCSFGGEHLILRRVKRKLAPFKYRPKREEQSSSLKTEEKSEEPQQSQTKEEEKKEKTPERRCCKRCLVTSEGFCVAHSVERREGERVLKEDEGWECVGLEEGMVGGRVKELLELKKEGAGFGFPIPEGEVERVRGALKDGLGRKVVEERKGNV</sequence>
<name>A0A9N9LZP5_9HELO</name>
<dbReference type="EMBL" id="CAJVRM010000749">
    <property type="protein sequence ID" value="CAG8984034.1"/>
    <property type="molecule type" value="Genomic_DNA"/>
</dbReference>
<evidence type="ECO:0000256" key="1">
    <source>
        <dbReference type="SAM" id="MobiDB-lite"/>
    </source>
</evidence>
<feature type="compositionally biased region" description="Basic and acidic residues" evidence="1">
    <location>
        <begin position="82"/>
        <end position="110"/>
    </location>
</feature>
<dbReference type="Proteomes" id="UP000701801">
    <property type="component" value="Unassembled WGS sequence"/>
</dbReference>